<dbReference type="EMBL" id="JSVA01000010">
    <property type="protein sequence ID" value="KOF02835.1"/>
    <property type="molecule type" value="Genomic_DNA"/>
</dbReference>
<keyword evidence="5" id="KW-1185">Reference proteome</keyword>
<dbReference type="AlphaFoldDB" id="A0A0L8AKY8"/>
<dbReference type="SUPFAM" id="SSF46689">
    <property type="entry name" value="Homeodomain-like"/>
    <property type="match status" value="1"/>
</dbReference>
<dbReference type="OrthoDB" id="6430772at2"/>
<comment type="caution">
    <text evidence="4">The sequence shown here is derived from an EMBL/GenBank/DDBJ whole genome shotgun (WGS) entry which is preliminary data.</text>
</comment>
<dbReference type="Proteomes" id="UP000036908">
    <property type="component" value="Unassembled WGS sequence"/>
</dbReference>
<dbReference type="InterPro" id="IPR009057">
    <property type="entry name" value="Homeodomain-like_sf"/>
</dbReference>
<feature type="domain" description="HTH tetR-type" evidence="3">
    <location>
        <begin position="5"/>
        <end position="65"/>
    </location>
</feature>
<gene>
    <name evidence="4" type="ORF">OB69_11120</name>
</gene>
<dbReference type="InterPro" id="IPR054422">
    <property type="entry name" value="TetR-like_HI_0893_C"/>
</dbReference>
<dbReference type="Pfam" id="PF00440">
    <property type="entry name" value="TetR_N"/>
    <property type="match status" value="1"/>
</dbReference>
<evidence type="ECO:0000256" key="1">
    <source>
        <dbReference type="ARBA" id="ARBA00023125"/>
    </source>
</evidence>
<dbReference type="PANTHER" id="PTHR43479:SF11">
    <property type="entry name" value="ACREF_ENVCD OPERON REPRESSOR-RELATED"/>
    <property type="match status" value="1"/>
</dbReference>
<accession>A0A0L8AKY8</accession>
<dbReference type="InterPro" id="IPR001647">
    <property type="entry name" value="HTH_TetR"/>
</dbReference>
<sequence length="192" mass="22112">MEPIAEKKKLILESALALIKDHGFHGCPMSMMAKNAGVAAGTIYTYFDSKDDLIGELFFYAKSIIFNHVSGSDDPSLDFKTRFFNYWNNLSELYLDRPEIQSFFEQFMISPFNTREIQNADSPWHDWNSNFFQEGIDKGILRNLSPDILFIMVIGSVNSMSKVRQNFSEKVAERGIDLNQLAEMTWDAIRKQ</sequence>
<evidence type="ECO:0000259" key="3">
    <source>
        <dbReference type="PROSITE" id="PS50977"/>
    </source>
</evidence>
<dbReference type="SUPFAM" id="SSF48498">
    <property type="entry name" value="Tetracyclin repressor-like, C-terminal domain"/>
    <property type="match status" value="1"/>
</dbReference>
<dbReference type="GO" id="GO:0003677">
    <property type="term" value="F:DNA binding"/>
    <property type="evidence" value="ECO:0007669"/>
    <property type="project" value="UniProtKB-UniRule"/>
</dbReference>
<dbReference type="RefSeq" id="WP_053223793.1">
    <property type="nucleotide sequence ID" value="NZ_JSVA01000010.1"/>
</dbReference>
<dbReference type="Gene3D" id="1.10.357.10">
    <property type="entry name" value="Tetracycline Repressor, domain 2"/>
    <property type="match status" value="1"/>
</dbReference>
<dbReference type="PROSITE" id="PS50977">
    <property type="entry name" value="HTH_TETR_2"/>
    <property type="match status" value="1"/>
</dbReference>
<evidence type="ECO:0000313" key="5">
    <source>
        <dbReference type="Proteomes" id="UP000036908"/>
    </source>
</evidence>
<dbReference type="InterPro" id="IPR050624">
    <property type="entry name" value="HTH-type_Tx_Regulator"/>
</dbReference>
<feature type="DNA-binding region" description="H-T-H motif" evidence="2">
    <location>
        <begin position="28"/>
        <end position="47"/>
    </location>
</feature>
<dbReference type="PANTHER" id="PTHR43479">
    <property type="entry name" value="ACREF/ENVCD OPERON REPRESSOR-RELATED"/>
    <property type="match status" value="1"/>
</dbReference>
<proteinExistence type="predicted"/>
<dbReference type="InterPro" id="IPR036271">
    <property type="entry name" value="Tet_transcr_reg_TetR-rel_C_sf"/>
</dbReference>
<reference evidence="5" key="1">
    <citation type="submission" date="2014-11" db="EMBL/GenBank/DDBJ databases">
        <title>Genome sequencing of Roseivirga sp. D-25.</title>
        <authorList>
            <person name="Selvaratnam C."/>
            <person name="Thevarajoo S."/>
            <person name="Goh K.M."/>
            <person name="Eee R."/>
            <person name="Chan K.-G."/>
            <person name="Chong C.S."/>
        </authorList>
    </citation>
    <scope>NUCLEOTIDE SEQUENCE [LARGE SCALE GENOMIC DNA]</scope>
    <source>
        <strain evidence="5">D-25</strain>
    </source>
</reference>
<evidence type="ECO:0000256" key="2">
    <source>
        <dbReference type="PROSITE-ProRule" id="PRU00335"/>
    </source>
</evidence>
<dbReference type="PATRIC" id="fig|1566026.4.peg.510"/>
<organism evidence="4 5">
    <name type="scientific">Roseivirga seohaensis subsp. aquiponti</name>
    <dbReference type="NCBI Taxonomy" id="1566026"/>
    <lineage>
        <taxon>Bacteria</taxon>
        <taxon>Pseudomonadati</taxon>
        <taxon>Bacteroidota</taxon>
        <taxon>Cytophagia</taxon>
        <taxon>Cytophagales</taxon>
        <taxon>Roseivirgaceae</taxon>
        <taxon>Roseivirga</taxon>
    </lineage>
</organism>
<protein>
    <recommendedName>
        <fullName evidence="3">HTH tetR-type domain-containing protein</fullName>
    </recommendedName>
</protein>
<evidence type="ECO:0000313" key="4">
    <source>
        <dbReference type="EMBL" id="KOF02835.1"/>
    </source>
</evidence>
<keyword evidence="1 2" id="KW-0238">DNA-binding</keyword>
<dbReference type="PRINTS" id="PR00455">
    <property type="entry name" value="HTHTETR"/>
</dbReference>
<dbReference type="Pfam" id="PF22604">
    <property type="entry name" value="TetR_HI_0893_C"/>
    <property type="match status" value="1"/>
</dbReference>
<name>A0A0L8AKY8_9BACT</name>